<dbReference type="OrthoDB" id="10344344at2759"/>
<comment type="caution">
    <text evidence="2">The sequence shown here is derived from an EMBL/GenBank/DDBJ whole genome shotgun (WGS) entry which is preliminary data.</text>
</comment>
<evidence type="ECO:0000256" key="1">
    <source>
        <dbReference type="SAM" id="MobiDB-lite"/>
    </source>
</evidence>
<dbReference type="Proteomes" id="UP000054843">
    <property type="component" value="Unassembled WGS sequence"/>
</dbReference>
<sequence>MSATLGQCLASPDELRTVLCEVEARVNDRPLTFVGSDIQEEMALTPAHFLIGRSLTAFPDRSDRASRGTLSSSLRHLLRRWSYQRKLVDAFWKRWQRESNPESVTWYWSLTTTLHDDVGPLAKSWSCSLAVMGWQGLQRSRPRQVPCADRSVLWSCWNQPKLIDGLRPSGGSLLEIPLGPDLPVRLFEFDSPENGNNCQCQSPRPPDLSRGSHPLPSPVDAGVPNHRFATEYCRDCCKALASSKLREDDVLPICHRLGPARVSRAVRPGSRGGFRRSRRETMGWSAQRDPRRRRDPA</sequence>
<gene>
    <name evidence="2" type="ORF">T10_7917</name>
</gene>
<dbReference type="PANTHER" id="PTHR47331:SF1">
    <property type="entry name" value="GAG-LIKE PROTEIN"/>
    <property type="match status" value="1"/>
</dbReference>
<evidence type="ECO:0000313" key="3">
    <source>
        <dbReference type="Proteomes" id="UP000054843"/>
    </source>
</evidence>
<protein>
    <recommendedName>
        <fullName evidence="4">DUF5641 domain-containing protein</fullName>
    </recommendedName>
</protein>
<dbReference type="AlphaFoldDB" id="A0A0V1N565"/>
<accession>A0A0V1N565</accession>
<evidence type="ECO:0008006" key="4">
    <source>
        <dbReference type="Google" id="ProtNLM"/>
    </source>
</evidence>
<feature type="region of interest" description="Disordered" evidence="1">
    <location>
        <begin position="265"/>
        <end position="297"/>
    </location>
</feature>
<dbReference type="EMBL" id="JYDO01000008">
    <property type="protein sequence ID" value="KRZ79131.1"/>
    <property type="molecule type" value="Genomic_DNA"/>
</dbReference>
<evidence type="ECO:0000313" key="2">
    <source>
        <dbReference type="EMBL" id="KRZ79131.1"/>
    </source>
</evidence>
<dbReference type="STRING" id="268474.A0A0V1N565"/>
<dbReference type="PANTHER" id="PTHR47331">
    <property type="entry name" value="PHD-TYPE DOMAIN-CONTAINING PROTEIN"/>
    <property type="match status" value="1"/>
</dbReference>
<reference evidence="2 3" key="1">
    <citation type="submission" date="2015-01" db="EMBL/GenBank/DDBJ databases">
        <title>Evolution of Trichinella species and genotypes.</title>
        <authorList>
            <person name="Korhonen P.K."/>
            <person name="Edoardo P."/>
            <person name="Giuseppe L.R."/>
            <person name="Gasser R.B."/>
        </authorList>
    </citation>
    <scope>NUCLEOTIDE SEQUENCE [LARGE SCALE GENOMIC DNA]</scope>
    <source>
        <strain evidence="2">ISS1980</strain>
    </source>
</reference>
<proteinExistence type="predicted"/>
<keyword evidence="3" id="KW-1185">Reference proteome</keyword>
<organism evidence="2 3">
    <name type="scientific">Trichinella papuae</name>
    <dbReference type="NCBI Taxonomy" id="268474"/>
    <lineage>
        <taxon>Eukaryota</taxon>
        <taxon>Metazoa</taxon>
        <taxon>Ecdysozoa</taxon>
        <taxon>Nematoda</taxon>
        <taxon>Enoplea</taxon>
        <taxon>Dorylaimia</taxon>
        <taxon>Trichinellida</taxon>
        <taxon>Trichinellidae</taxon>
        <taxon>Trichinella</taxon>
    </lineage>
</organism>
<name>A0A0V1N565_9BILA</name>
<feature type="region of interest" description="Disordered" evidence="1">
    <location>
        <begin position="195"/>
        <end position="216"/>
    </location>
</feature>